<proteinExistence type="predicted"/>
<reference evidence="1 2" key="1">
    <citation type="submission" date="2021-03" db="EMBL/GenBank/DDBJ databases">
        <title>novel species in genus Cellulomonas.</title>
        <authorList>
            <person name="Zhang G."/>
        </authorList>
    </citation>
    <scope>NUCLEOTIDE SEQUENCE [LARGE SCALE GENOMIC DNA]</scope>
    <source>
        <strain evidence="2">zg-ZUI188</strain>
    </source>
</reference>
<name>A0ABS3SFW0_9CELL</name>
<evidence type="ECO:0000313" key="2">
    <source>
        <dbReference type="Proteomes" id="UP000678317"/>
    </source>
</evidence>
<organism evidence="1 2">
    <name type="scientific">Cellulomonas fengjieae</name>
    <dbReference type="NCBI Taxonomy" id="2819978"/>
    <lineage>
        <taxon>Bacteria</taxon>
        <taxon>Bacillati</taxon>
        <taxon>Actinomycetota</taxon>
        <taxon>Actinomycetes</taxon>
        <taxon>Micrococcales</taxon>
        <taxon>Cellulomonadaceae</taxon>
        <taxon>Cellulomonas</taxon>
    </lineage>
</organism>
<dbReference type="RefSeq" id="WP_208214183.1">
    <property type="nucleotide sequence ID" value="NZ_CP074404.1"/>
</dbReference>
<comment type="caution">
    <text evidence="1">The sequence shown here is derived from an EMBL/GenBank/DDBJ whole genome shotgun (WGS) entry which is preliminary data.</text>
</comment>
<evidence type="ECO:0000313" key="1">
    <source>
        <dbReference type="EMBL" id="MBO3084643.1"/>
    </source>
</evidence>
<dbReference type="EMBL" id="JAGFBM010000003">
    <property type="protein sequence ID" value="MBO3084643.1"/>
    <property type="molecule type" value="Genomic_DNA"/>
</dbReference>
<protein>
    <submittedName>
        <fullName evidence="1">Uncharacterized protein</fullName>
    </submittedName>
</protein>
<keyword evidence="2" id="KW-1185">Reference proteome</keyword>
<accession>A0ABS3SFW0</accession>
<dbReference type="Proteomes" id="UP000678317">
    <property type="component" value="Unassembled WGS sequence"/>
</dbReference>
<sequence length="224" mass="23345">MDARIPAANNAAWCDLVCRAAGLRTVAHDGNWSATTRSPDAYPDAVTLQPGTRVDDVLAVIDDSAGASVKDSFADLDLAPHGYEVLFEADWLTRAPGEPTAPELPWRVVDATTLPRWLAAHGSDSITPGVPADPAVRLLLASDADGPIAVAALNRSGTGPDVAIGVSNVQAHRAAAGLVWSDLVALARRELGPHPLVGYEAGDALAAPVAVGFETVGRLRVWVR</sequence>
<gene>
    <name evidence="1" type="ORF">J4035_08335</name>
</gene>